<reference evidence="2" key="1">
    <citation type="submission" date="2009-02" db="EMBL/GenBank/DDBJ databases">
        <authorList>
            <person name="Fulton L."/>
            <person name="Clifton S."/>
            <person name="Fulton B."/>
            <person name="Xu J."/>
            <person name="Minx P."/>
            <person name="Pepin K.H."/>
            <person name="Johnson M."/>
            <person name="Bhonagiri V."/>
            <person name="Nash W.E."/>
            <person name="Mardis E.R."/>
            <person name="Wilson R.K."/>
        </authorList>
    </citation>
    <scope>NUCLEOTIDE SEQUENCE [LARGE SCALE GENOMIC DNA]</scope>
    <source>
        <strain evidence="2">DSM 15053</strain>
    </source>
</reference>
<dbReference type="STRING" id="553973.CLOHYLEM_04789"/>
<reference evidence="2" key="2">
    <citation type="submission" date="2013-06" db="EMBL/GenBank/DDBJ databases">
        <title>Draft genome sequence of Clostridium hylemonae (DSM 15053).</title>
        <authorList>
            <person name="Sudarsanam P."/>
            <person name="Ley R."/>
            <person name="Guruge J."/>
            <person name="Turnbaugh P.J."/>
            <person name="Mahowald M."/>
            <person name="Liep D."/>
            <person name="Gordon J."/>
        </authorList>
    </citation>
    <scope>NUCLEOTIDE SEQUENCE</scope>
    <source>
        <strain evidence="2">DSM 15053</strain>
    </source>
</reference>
<dbReference type="EMBL" id="ABYI02000018">
    <property type="protein sequence ID" value="EEG74828.1"/>
    <property type="molecule type" value="Genomic_DNA"/>
</dbReference>
<dbReference type="HOGENOM" id="CLU_113258_1_0_9"/>
<keyword evidence="1" id="KW-0472">Membrane</keyword>
<keyword evidence="1" id="KW-1133">Transmembrane helix</keyword>
<evidence type="ECO:0000313" key="2">
    <source>
        <dbReference type="EMBL" id="EEG74828.1"/>
    </source>
</evidence>
<comment type="caution">
    <text evidence="2">The sequence shown here is derived from an EMBL/GenBank/DDBJ whole genome shotgun (WGS) entry which is preliminary data.</text>
</comment>
<dbReference type="AlphaFoldDB" id="C0BYA0"/>
<dbReference type="Proteomes" id="UP000004893">
    <property type="component" value="Unassembled WGS sequence"/>
</dbReference>
<gene>
    <name evidence="2" type="ORF">CLOHYLEM_04789</name>
</gene>
<proteinExistence type="predicted"/>
<dbReference type="InterPro" id="IPR046088">
    <property type="entry name" value="DUF6106"/>
</dbReference>
<feature type="transmembrane region" description="Helical" evidence="1">
    <location>
        <begin position="51"/>
        <end position="83"/>
    </location>
</feature>
<protein>
    <submittedName>
        <fullName evidence="2">Uncharacterized protein</fullName>
    </submittedName>
</protein>
<organism evidence="2 3">
    <name type="scientific">[Clostridium] hylemonae DSM 15053</name>
    <dbReference type="NCBI Taxonomy" id="553973"/>
    <lineage>
        <taxon>Bacteria</taxon>
        <taxon>Bacillati</taxon>
        <taxon>Bacillota</taxon>
        <taxon>Clostridia</taxon>
        <taxon>Lachnospirales</taxon>
        <taxon>Lachnospiraceae</taxon>
    </lineage>
</organism>
<evidence type="ECO:0000313" key="3">
    <source>
        <dbReference type="Proteomes" id="UP000004893"/>
    </source>
</evidence>
<dbReference type="eggNOG" id="ENOG50332G5">
    <property type="taxonomic scope" value="Bacteria"/>
</dbReference>
<accession>C0BYA0</accession>
<dbReference type="Pfam" id="PF19601">
    <property type="entry name" value="DUF6106"/>
    <property type="match status" value="1"/>
</dbReference>
<keyword evidence="1" id="KW-0812">Transmembrane</keyword>
<name>C0BYA0_9FIRM</name>
<keyword evidence="3" id="KW-1185">Reference proteome</keyword>
<evidence type="ECO:0000256" key="1">
    <source>
        <dbReference type="SAM" id="Phobius"/>
    </source>
</evidence>
<sequence length="193" mass="22300">MKVLKTPLTRSFLFAIICVTIITPINLEDLQMSDYYTEQLVKKRTDMKDVFFKALLAALTIVSVLIVFMFPFGIILPVGMVVLDVFMFRRMNVEYEYLFVNGDLDIDKIMNKAKRKRVFSAHVNDLELLAPVKELELRQHADAKTFDFSSRNEGARLYALVVIDRGQKKKVIFEPNDTIIEGFKMLAPRKVVQ</sequence>